<dbReference type="SUPFAM" id="SSF52540">
    <property type="entry name" value="P-loop containing nucleoside triphosphate hydrolases"/>
    <property type="match status" value="1"/>
</dbReference>
<dbReference type="Gene3D" id="3.40.50.300">
    <property type="entry name" value="P-loop containing nucleotide triphosphate hydrolases"/>
    <property type="match status" value="1"/>
</dbReference>
<dbReference type="Pfam" id="PF00005">
    <property type="entry name" value="ABC_tran"/>
    <property type="match status" value="1"/>
</dbReference>
<dbReference type="PANTHER" id="PTHR24220">
    <property type="entry name" value="IMPORT ATP-BINDING PROTEIN"/>
    <property type="match status" value="1"/>
</dbReference>
<dbReference type="InterPro" id="IPR017871">
    <property type="entry name" value="ABC_transporter-like_CS"/>
</dbReference>
<keyword evidence="2" id="KW-0547">Nucleotide-binding</keyword>
<protein>
    <submittedName>
        <fullName evidence="6">ABC transport system ATP-binding protein</fullName>
    </submittedName>
</protein>
<dbReference type="AlphaFoldDB" id="A0AA40VNR3"/>
<evidence type="ECO:0000256" key="1">
    <source>
        <dbReference type="ARBA" id="ARBA00022448"/>
    </source>
</evidence>
<dbReference type="GO" id="GO:0016887">
    <property type="term" value="F:ATP hydrolysis activity"/>
    <property type="evidence" value="ECO:0007669"/>
    <property type="project" value="InterPro"/>
</dbReference>
<keyword evidence="7" id="KW-1185">Reference proteome</keyword>
<organism evidence="6 7">
    <name type="scientific">Microbacterium invictum</name>
    <dbReference type="NCBI Taxonomy" id="515415"/>
    <lineage>
        <taxon>Bacteria</taxon>
        <taxon>Bacillati</taxon>
        <taxon>Actinomycetota</taxon>
        <taxon>Actinomycetes</taxon>
        <taxon>Micrococcales</taxon>
        <taxon>Microbacteriaceae</taxon>
        <taxon>Microbacterium</taxon>
    </lineage>
</organism>
<evidence type="ECO:0000256" key="4">
    <source>
        <dbReference type="SAM" id="MobiDB-lite"/>
    </source>
</evidence>
<evidence type="ECO:0000256" key="2">
    <source>
        <dbReference type="ARBA" id="ARBA00022741"/>
    </source>
</evidence>
<evidence type="ECO:0000313" key="7">
    <source>
        <dbReference type="Proteomes" id="UP000549113"/>
    </source>
</evidence>
<dbReference type="SMART" id="SM00382">
    <property type="entry name" value="AAA"/>
    <property type="match status" value="1"/>
</dbReference>
<sequence length="304" mass="31000">MTIALRAEALVRVFPSPGGDVHACDGIDLALHPGEMLVVRGRSGAGKTTLLNLLGLLDRPTSGRVVIGDTETTGMSEAQLAGIRRDRLGFIFQSFGLVPVLSARENVELPLRIAEVDPAERDRRVAEALDRVGLGGHGEQRPAELSGGQQQRVGIARAIVADAPILIADEPTGQLDSQTAATIMDLLGELAHDRGLAAIVSTHDPLLVARADRVLELHDGRIVDGGSGATTPGSGADATVAVARGAAPASGADAPGTVARGAAPASGADAPAADAPAADAPGVDAPGADATLTRAELRRRREGR</sequence>
<gene>
    <name evidence="6" type="ORF">BKA10_002903</name>
</gene>
<dbReference type="InterPro" id="IPR027417">
    <property type="entry name" value="P-loop_NTPase"/>
</dbReference>
<feature type="domain" description="ABC transporter" evidence="5">
    <location>
        <begin position="5"/>
        <end position="244"/>
    </location>
</feature>
<accession>A0AA40VNR3</accession>
<dbReference type="PROSITE" id="PS00211">
    <property type="entry name" value="ABC_TRANSPORTER_1"/>
    <property type="match status" value="1"/>
</dbReference>
<dbReference type="GO" id="GO:0005524">
    <property type="term" value="F:ATP binding"/>
    <property type="evidence" value="ECO:0007669"/>
    <property type="project" value="UniProtKB-KW"/>
</dbReference>
<keyword evidence="1" id="KW-0813">Transport</keyword>
<evidence type="ECO:0000256" key="3">
    <source>
        <dbReference type="ARBA" id="ARBA00022840"/>
    </source>
</evidence>
<keyword evidence="3 6" id="KW-0067">ATP-binding</keyword>
<dbReference type="InterPro" id="IPR015854">
    <property type="entry name" value="ABC_transpr_LolD-like"/>
</dbReference>
<dbReference type="Proteomes" id="UP000549113">
    <property type="component" value="Unassembled WGS sequence"/>
</dbReference>
<dbReference type="InterPro" id="IPR003439">
    <property type="entry name" value="ABC_transporter-like_ATP-bd"/>
</dbReference>
<dbReference type="RefSeq" id="WP_183500628.1">
    <property type="nucleotide sequence ID" value="NZ_BAABCO010000003.1"/>
</dbReference>
<dbReference type="GO" id="GO:0098796">
    <property type="term" value="C:membrane protein complex"/>
    <property type="evidence" value="ECO:0007669"/>
    <property type="project" value="UniProtKB-ARBA"/>
</dbReference>
<dbReference type="CDD" id="cd03255">
    <property type="entry name" value="ABC_MJ0796_LolCDE_FtsE"/>
    <property type="match status" value="1"/>
</dbReference>
<comment type="caution">
    <text evidence="6">The sequence shown here is derived from an EMBL/GenBank/DDBJ whole genome shotgun (WGS) entry which is preliminary data.</text>
</comment>
<dbReference type="GO" id="GO:0022857">
    <property type="term" value="F:transmembrane transporter activity"/>
    <property type="evidence" value="ECO:0007669"/>
    <property type="project" value="TreeGrafter"/>
</dbReference>
<feature type="compositionally biased region" description="Low complexity" evidence="4">
    <location>
        <begin position="248"/>
        <end position="294"/>
    </location>
</feature>
<dbReference type="FunFam" id="3.40.50.300:FF:000032">
    <property type="entry name" value="Export ABC transporter ATP-binding protein"/>
    <property type="match status" value="1"/>
</dbReference>
<dbReference type="PROSITE" id="PS50893">
    <property type="entry name" value="ABC_TRANSPORTER_2"/>
    <property type="match status" value="1"/>
</dbReference>
<name>A0AA40VNR3_9MICO</name>
<reference evidence="6 7" key="1">
    <citation type="submission" date="2020-08" db="EMBL/GenBank/DDBJ databases">
        <title>Sequencing the genomes of 1000 actinobacteria strains.</title>
        <authorList>
            <person name="Klenk H.-P."/>
        </authorList>
    </citation>
    <scope>NUCLEOTIDE SEQUENCE [LARGE SCALE GENOMIC DNA]</scope>
    <source>
        <strain evidence="6 7">DSM 19600</strain>
    </source>
</reference>
<evidence type="ECO:0000313" key="6">
    <source>
        <dbReference type="EMBL" id="MBB4141109.1"/>
    </source>
</evidence>
<proteinExistence type="predicted"/>
<dbReference type="InterPro" id="IPR003593">
    <property type="entry name" value="AAA+_ATPase"/>
</dbReference>
<dbReference type="GO" id="GO:0005886">
    <property type="term" value="C:plasma membrane"/>
    <property type="evidence" value="ECO:0007669"/>
    <property type="project" value="TreeGrafter"/>
</dbReference>
<evidence type="ECO:0000259" key="5">
    <source>
        <dbReference type="PROSITE" id="PS50893"/>
    </source>
</evidence>
<dbReference type="InterPro" id="IPR017911">
    <property type="entry name" value="MacB-like_ATP-bd"/>
</dbReference>
<dbReference type="EMBL" id="JACIFH010000001">
    <property type="protein sequence ID" value="MBB4141109.1"/>
    <property type="molecule type" value="Genomic_DNA"/>
</dbReference>
<feature type="region of interest" description="Disordered" evidence="4">
    <location>
        <begin position="248"/>
        <end position="304"/>
    </location>
</feature>